<reference evidence="10" key="1">
    <citation type="submission" date="2022-07" db="EMBL/GenBank/DDBJ databases">
        <title>Phylogenomic reconstructions and comparative analyses of Kickxellomycotina fungi.</title>
        <authorList>
            <person name="Reynolds N.K."/>
            <person name="Stajich J.E."/>
            <person name="Barry K."/>
            <person name="Grigoriev I.V."/>
            <person name="Crous P."/>
            <person name="Smith M.E."/>
        </authorList>
    </citation>
    <scope>NUCLEOTIDE SEQUENCE</scope>
    <source>
        <strain evidence="10">NBRC 105414</strain>
    </source>
</reference>
<evidence type="ECO:0000256" key="4">
    <source>
        <dbReference type="ARBA" id="ARBA00022723"/>
    </source>
</evidence>
<feature type="compositionally biased region" description="Low complexity" evidence="8">
    <location>
        <begin position="293"/>
        <end position="328"/>
    </location>
</feature>
<keyword evidence="3" id="KW-0963">Cytoplasm</keyword>
<keyword evidence="4" id="KW-0479">Metal-binding</keyword>
<keyword evidence="6" id="KW-0862">Zinc</keyword>
<evidence type="ECO:0000313" key="10">
    <source>
        <dbReference type="EMBL" id="KAJ2777200.1"/>
    </source>
</evidence>
<evidence type="ECO:0000256" key="6">
    <source>
        <dbReference type="ARBA" id="ARBA00022833"/>
    </source>
</evidence>
<evidence type="ECO:0000313" key="11">
    <source>
        <dbReference type="Proteomes" id="UP001140217"/>
    </source>
</evidence>
<dbReference type="GO" id="GO:0006511">
    <property type="term" value="P:ubiquitin-dependent protein catabolic process"/>
    <property type="evidence" value="ECO:0007669"/>
    <property type="project" value="TreeGrafter"/>
</dbReference>
<evidence type="ECO:0000256" key="1">
    <source>
        <dbReference type="ARBA" id="ARBA00004496"/>
    </source>
</evidence>
<keyword evidence="11" id="KW-1185">Reference proteome</keyword>
<dbReference type="InterPro" id="IPR002893">
    <property type="entry name" value="Znf_MYND"/>
</dbReference>
<evidence type="ECO:0000256" key="2">
    <source>
        <dbReference type="ARBA" id="ARBA00010655"/>
    </source>
</evidence>
<dbReference type="Pfam" id="PF01753">
    <property type="entry name" value="zf-MYND"/>
    <property type="match status" value="1"/>
</dbReference>
<gene>
    <name evidence="10" type="ORF">H4R18_005280</name>
</gene>
<feature type="non-terminal residue" evidence="10">
    <location>
        <position position="1"/>
    </location>
</feature>
<dbReference type="OrthoDB" id="5594178at2759"/>
<proteinExistence type="inferred from homology"/>
<comment type="subcellular location">
    <subcellularLocation>
        <location evidence="1">Cytoplasm</location>
    </subcellularLocation>
</comment>
<dbReference type="InterPro" id="IPR051664">
    <property type="entry name" value="MYND-type_zinc_finger"/>
</dbReference>
<dbReference type="AlphaFoldDB" id="A0A9W8LEJ8"/>
<dbReference type="GO" id="GO:0005737">
    <property type="term" value="C:cytoplasm"/>
    <property type="evidence" value="ECO:0007669"/>
    <property type="project" value="UniProtKB-SubCell"/>
</dbReference>
<accession>A0A9W8LEJ8</accession>
<feature type="region of interest" description="Disordered" evidence="8">
    <location>
        <begin position="239"/>
        <end position="434"/>
    </location>
</feature>
<dbReference type="EMBL" id="JANBUL010000306">
    <property type="protein sequence ID" value="KAJ2777200.1"/>
    <property type="molecule type" value="Genomic_DNA"/>
</dbReference>
<protein>
    <recommendedName>
        <fullName evidence="9">MYND-type domain-containing protein</fullName>
    </recommendedName>
</protein>
<comment type="similarity">
    <text evidence="2">Belongs to the MUB1/samB family.</text>
</comment>
<name>A0A9W8LEJ8_9FUNG</name>
<dbReference type="Gene3D" id="6.10.140.2220">
    <property type="match status" value="1"/>
</dbReference>
<feature type="domain" description="MYND-type" evidence="9">
    <location>
        <begin position="184"/>
        <end position="231"/>
    </location>
</feature>
<dbReference type="PROSITE" id="PS50865">
    <property type="entry name" value="ZF_MYND_2"/>
    <property type="match status" value="1"/>
</dbReference>
<dbReference type="GO" id="GO:1990304">
    <property type="term" value="C:MUB1-RAD6-UBR2 ubiquitin ligase complex"/>
    <property type="evidence" value="ECO:0007669"/>
    <property type="project" value="TreeGrafter"/>
</dbReference>
<organism evidence="10 11">
    <name type="scientific">Coemansia javaensis</name>
    <dbReference type="NCBI Taxonomy" id="2761396"/>
    <lineage>
        <taxon>Eukaryota</taxon>
        <taxon>Fungi</taxon>
        <taxon>Fungi incertae sedis</taxon>
        <taxon>Zoopagomycota</taxon>
        <taxon>Kickxellomycotina</taxon>
        <taxon>Kickxellomycetes</taxon>
        <taxon>Kickxellales</taxon>
        <taxon>Kickxellaceae</taxon>
        <taxon>Coemansia</taxon>
    </lineage>
</organism>
<comment type="caution">
    <text evidence="10">The sequence shown here is derived from an EMBL/GenBank/DDBJ whole genome shotgun (WGS) entry which is preliminary data.</text>
</comment>
<evidence type="ECO:0000256" key="5">
    <source>
        <dbReference type="ARBA" id="ARBA00022771"/>
    </source>
</evidence>
<dbReference type="PANTHER" id="PTHR47442:SF1">
    <property type="entry name" value="MYND-TYPE ZINC FINGER PROTEIN MUB1"/>
    <property type="match status" value="1"/>
</dbReference>
<feature type="compositionally biased region" description="Pro residues" evidence="8">
    <location>
        <begin position="253"/>
        <end position="265"/>
    </location>
</feature>
<dbReference type="PROSITE" id="PS01360">
    <property type="entry name" value="ZF_MYND_1"/>
    <property type="match status" value="1"/>
</dbReference>
<feature type="compositionally biased region" description="Basic residues" evidence="8">
    <location>
        <begin position="408"/>
        <end position="417"/>
    </location>
</feature>
<dbReference type="Proteomes" id="UP001140217">
    <property type="component" value="Unassembled WGS sequence"/>
</dbReference>
<sequence>QTRRVGEGAHPLARHVAYHHHPAQDQILPYNHAYMYSEQERLQAEYEAALARLQSMKYVMFQHNEVVLTLQLLAYLSKTPAQRQLLRCSPLLRPVPHPPGPPADDSVPADLEEAAVAARCALDANSAVGIPPPRRRPGLGAASVDVFSLVEKFTTHKLFSPDIVYWSATVMRNGCRRDETRDSCRQCAYLKCQRWERHPNEFSKCRRCRKAKYCSKECQSSAWQEGHRYWCTERNPSGATMPTPMDSNATAVPTPPPPPPPPAPPQQQQQQQPQQQQQQQQQTQPPQQPPLQQPQQHEQPQQQQQQQQPQYWQQQQQQQYWQQQQPIQDMAQTQYMHPQATADHTGGTPAEPAPAPAPAAPALAPAPTHTYEQHPVVPGQPTAAAWPDHRQPAGGPVASASHGGQQQYHHHHHHPYRSPHADPQRQGLGHPRRR</sequence>
<keyword evidence="5 7" id="KW-0863">Zinc-finger</keyword>
<dbReference type="SUPFAM" id="SSF144232">
    <property type="entry name" value="HIT/MYND zinc finger-like"/>
    <property type="match status" value="1"/>
</dbReference>
<dbReference type="GO" id="GO:0007163">
    <property type="term" value="P:establishment or maintenance of cell polarity"/>
    <property type="evidence" value="ECO:0007669"/>
    <property type="project" value="TreeGrafter"/>
</dbReference>
<feature type="compositionally biased region" description="Polar residues" evidence="8">
    <location>
        <begin position="239"/>
        <end position="251"/>
    </location>
</feature>
<evidence type="ECO:0000259" key="9">
    <source>
        <dbReference type="PROSITE" id="PS50865"/>
    </source>
</evidence>
<evidence type="ECO:0000256" key="8">
    <source>
        <dbReference type="SAM" id="MobiDB-lite"/>
    </source>
</evidence>
<dbReference type="GO" id="GO:0008270">
    <property type="term" value="F:zinc ion binding"/>
    <property type="evidence" value="ECO:0007669"/>
    <property type="project" value="UniProtKB-KW"/>
</dbReference>
<dbReference type="PANTHER" id="PTHR47442">
    <property type="entry name" value="MYND-TYPE ZINC FINGER PROTEIN MUB1"/>
    <property type="match status" value="1"/>
</dbReference>
<evidence type="ECO:0000256" key="7">
    <source>
        <dbReference type="PROSITE-ProRule" id="PRU00134"/>
    </source>
</evidence>
<evidence type="ECO:0000256" key="3">
    <source>
        <dbReference type="ARBA" id="ARBA00022490"/>
    </source>
</evidence>
<feature type="compositionally biased region" description="Low complexity" evidence="8">
    <location>
        <begin position="266"/>
        <end position="285"/>
    </location>
</feature>